<dbReference type="EMBL" id="GL882879">
    <property type="protein sequence ID" value="EGF83893.1"/>
    <property type="molecule type" value="Genomic_DNA"/>
</dbReference>
<dbReference type="GeneID" id="18242107"/>
<dbReference type="AlphaFoldDB" id="F4NT69"/>
<gene>
    <name evidence="2" type="ORF">BATDEDRAFT_85552</name>
</gene>
<reference evidence="2 3" key="1">
    <citation type="submission" date="2009-12" db="EMBL/GenBank/DDBJ databases">
        <title>The draft genome of Batrachochytrium dendrobatidis.</title>
        <authorList>
            <consortium name="US DOE Joint Genome Institute (JGI-PGF)"/>
            <person name="Kuo A."/>
            <person name="Salamov A."/>
            <person name="Schmutz J."/>
            <person name="Lucas S."/>
            <person name="Pitluck S."/>
            <person name="Rosenblum E."/>
            <person name="Stajich J."/>
            <person name="Eisen M."/>
            <person name="Grigoriev I.V."/>
        </authorList>
    </citation>
    <scope>NUCLEOTIDE SEQUENCE [LARGE SCALE GENOMIC DNA]</scope>
    <source>
        <strain evidence="3">JAM81 / FGSC 10211</strain>
    </source>
</reference>
<proteinExistence type="predicted"/>
<sequence>MSCINAQATDRHIDDYPQLYREAVNHPEKVAVECLENKLCPPSAPNPPNHQHTPHPTPDLYPAVLRQVENLGIPRQN</sequence>
<evidence type="ECO:0000256" key="1">
    <source>
        <dbReference type="SAM" id="MobiDB-lite"/>
    </source>
</evidence>
<keyword evidence="3" id="KW-1185">Reference proteome</keyword>
<protein>
    <submittedName>
        <fullName evidence="2">Uncharacterized protein</fullName>
    </submittedName>
</protein>
<dbReference type="RefSeq" id="XP_006676267.1">
    <property type="nucleotide sequence ID" value="XM_006676204.1"/>
</dbReference>
<dbReference type="HOGENOM" id="CLU_2637676_0_0_1"/>
<feature type="region of interest" description="Disordered" evidence="1">
    <location>
        <begin position="40"/>
        <end position="60"/>
    </location>
</feature>
<dbReference type="Proteomes" id="UP000007241">
    <property type="component" value="Unassembled WGS sequence"/>
</dbReference>
<accession>F4NT69</accession>
<evidence type="ECO:0000313" key="2">
    <source>
        <dbReference type="EMBL" id="EGF83893.1"/>
    </source>
</evidence>
<dbReference type="InParanoid" id="F4NT69"/>
<organism evidence="2 3">
    <name type="scientific">Batrachochytrium dendrobatidis (strain JAM81 / FGSC 10211)</name>
    <name type="common">Frog chytrid fungus</name>
    <dbReference type="NCBI Taxonomy" id="684364"/>
    <lineage>
        <taxon>Eukaryota</taxon>
        <taxon>Fungi</taxon>
        <taxon>Fungi incertae sedis</taxon>
        <taxon>Chytridiomycota</taxon>
        <taxon>Chytridiomycota incertae sedis</taxon>
        <taxon>Chytridiomycetes</taxon>
        <taxon>Rhizophydiales</taxon>
        <taxon>Rhizophydiales incertae sedis</taxon>
        <taxon>Batrachochytrium</taxon>
    </lineage>
</organism>
<evidence type="ECO:0000313" key="3">
    <source>
        <dbReference type="Proteomes" id="UP000007241"/>
    </source>
</evidence>
<name>F4NT69_BATDJ</name>